<evidence type="ECO:0000313" key="2">
    <source>
        <dbReference type="Proteomes" id="UP001597205"/>
    </source>
</evidence>
<sequence>MRTLTIIILILFGKNSLAQSDSVLISIIDDLERIVEPRLENDSTFSIVVKLDSNKNLIAYNKNDQFRIIKIFERIKSSLKENYLYSYYFFKDGVSDKLFSSFFYEEFGFINYEVPASYPGGINAFLKIFLEDLNGKIDKNKIDQYNWNKPIRFIVRKDGSVQFLEDNNFAEIIDIHKFKKWQPAIDMGVPINQFFKTDPINKEKYLNEGKVEAELYSFDILDSLFKEQPVYIENYNKPDTSDVNILLSYVFARNTLEEPRILKGDRKLANQLIEFIQESVNKKNYLTNRHKPRRIYVFLKD</sequence>
<evidence type="ECO:0000313" key="1">
    <source>
        <dbReference type="EMBL" id="MFD1166531.1"/>
    </source>
</evidence>
<dbReference type="Proteomes" id="UP001597205">
    <property type="component" value="Unassembled WGS sequence"/>
</dbReference>
<proteinExistence type="predicted"/>
<comment type="caution">
    <text evidence="1">The sequence shown here is derived from an EMBL/GenBank/DDBJ whole genome shotgun (WGS) entry which is preliminary data.</text>
</comment>
<keyword evidence="2" id="KW-1185">Reference proteome</keyword>
<protein>
    <submittedName>
        <fullName evidence="1">Uncharacterized protein</fullName>
    </submittedName>
</protein>
<dbReference type="EMBL" id="JBHTKY010000020">
    <property type="protein sequence ID" value="MFD1166531.1"/>
    <property type="molecule type" value="Genomic_DNA"/>
</dbReference>
<name>A0ABW3RNW2_9SPHI</name>
<dbReference type="RefSeq" id="WP_380897272.1">
    <property type="nucleotide sequence ID" value="NZ_JBHTKY010000020.1"/>
</dbReference>
<organism evidence="1 2">
    <name type="scientific">Sphingobacterium daejeonense</name>
    <dbReference type="NCBI Taxonomy" id="371142"/>
    <lineage>
        <taxon>Bacteria</taxon>
        <taxon>Pseudomonadati</taxon>
        <taxon>Bacteroidota</taxon>
        <taxon>Sphingobacteriia</taxon>
        <taxon>Sphingobacteriales</taxon>
        <taxon>Sphingobacteriaceae</taxon>
        <taxon>Sphingobacterium</taxon>
    </lineage>
</organism>
<accession>A0ABW3RNW2</accession>
<reference evidence="2" key="1">
    <citation type="journal article" date="2019" name="Int. J. Syst. Evol. Microbiol.">
        <title>The Global Catalogue of Microorganisms (GCM) 10K type strain sequencing project: providing services to taxonomists for standard genome sequencing and annotation.</title>
        <authorList>
            <consortium name="The Broad Institute Genomics Platform"/>
            <consortium name="The Broad Institute Genome Sequencing Center for Infectious Disease"/>
            <person name="Wu L."/>
            <person name="Ma J."/>
        </authorList>
    </citation>
    <scope>NUCLEOTIDE SEQUENCE [LARGE SCALE GENOMIC DNA]</scope>
    <source>
        <strain evidence="2">CCUG 52468</strain>
    </source>
</reference>
<gene>
    <name evidence="1" type="ORF">ACFQ2C_13030</name>
</gene>